<dbReference type="Proteomes" id="UP001555786">
    <property type="component" value="Unassembled WGS sequence"/>
</dbReference>
<dbReference type="RefSeq" id="WP_311934192.1">
    <property type="nucleotide sequence ID" value="NZ_JAVSCS010000005.1"/>
</dbReference>
<feature type="region of interest" description="Disordered" evidence="1">
    <location>
        <begin position="77"/>
        <end position="111"/>
    </location>
</feature>
<organism evidence="3 5">
    <name type="scientific">Labrys neptuniae</name>
    <dbReference type="NCBI Taxonomy" id="376174"/>
    <lineage>
        <taxon>Bacteria</taxon>
        <taxon>Pseudomonadati</taxon>
        <taxon>Pseudomonadota</taxon>
        <taxon>Alphaproteobacteria</taxon>
        <taxon>Hyphomicrobiales</taxon>
        <taxon>Xanthobacteraceae</taxon>
        <taxon>Labrys</taxon>
    </lineage>
</organism>
<dbReference type="EMBL" id="JBHGPK010000017">
    <property type="protein sequence ID" value="MFC2253288.1"/>
    <property type="molecule type" value="Genomic_DNA"/>
</dbReference>
<comment type="caution">
    <text evidence="3">The sequence shown here is derived from an EMBL/GenBank/DDBJ whole genome shotgun (WGS) entry which is preliminary data.</text>
</comment>
<dbReference type="Proteomes" id="UP001595190">
    <property type="component" value="Unassembled WGS sequence"/>
</dbReference>
<dbReference type="EMBL" id="JBFNQD010000002">
    <property type="protein sequence ID" value="MEW9305635.1"/>
    <property type="molecule type" value="Genomic_DNA"/>
</dbReference>
<sequence>MGDTKKKIYEYLIEGATSGLTDEALYTYIVGRVSKANSKRIARAGFLALSDPTLTDRNVLNTIYALAIKHRLAGSGAEEAEEAVEEGSDKAKASDSKAASLPLPEKKPRKS</sequence>
<name>A0ABV6ZM69_9HYPH</name>
<reference evidence="2 4" key="1">
    <citation type="submission" date="2024-07" db="EMBL/GenBank/DDBJ databases">
        <title>Description of Labrys sedimenti sp. nov., isolated from a diclofenac-degrading enrichment culture.</title>
        <authorList>
            <person name="Tancsics A."/>
            <person name="Csepanyi A."/>
        </authorList>
    </citation>
    <scope>NUCLEOTIDE SEQUENCE [LARGE SCALE GENOMIC DNA]</scope>
    <source>
        <strain evidence="2 4">LMG 23578</strain>
    </source>
</reference>
<proteinExistence type="predicted"/>
<reference evidence="3 5" key="2">
    <citation type="submission" date="2024-09" db="EMBL/GenBank/DDBJ databases">
        <title>Description of Labrys sedimenti sp. nov., isolated from a diclofenac-degrading enrichment culture, and genome-based reclassification of Labrys portucalensis as a later heterotypic synonym of Labrys neptuniae.</title>
        <authorList>
            <person name="Tancsics A."/>
            <person name="Csepanyi A."/>
        </authorList>
    </citation>
    <scope>NUCLEOTIDE SEQUENCE [LARGE SCALE GENOMIC DNA]</scope>
    <source>
        <strain evidence="3 5">LMG 23412</strain>
    </source>
</reference>
<accession>A0ABV6ZM69</accession>
<keyword evidence="4" id="KW-1185">Reference proteome</keyword>
<evidence type="ECO:0000313" key="3">
    <source>
        <dbReference type="EMBL" id="MFC2253288.1"/>
    </source>
</evidence>
<evidence type="ECO:0000313" key="5">
    <source>
        <dbReference type="Proteomes" id="UP001595190"/>
    </source>
</evidence>
<evidence type="ECO:0000313" key="4">
    <source>
        <dbReference type="Proteomes" id="UP001555786"/>
    </source>
</evidence>
<evidence type="ECO:0000313" key="2">
    <source>
        <dbReference type="EMBL" id="MEW9305635.1"/>
    </source>
</evidence>
<evidence type="ECO:0000256" key="1">
    <source>
        <dbReference type="SAM" id="MobiDB-lite"/>
    </source>
</evidence>
<gene>
    <name evidence="2" type="ORF">ABXS05_08810</name>
    <name evidence="3" type="ORF">ACETRX_26850</name>
</gene>
<protein>
    <submittedName>
        <fullName evidence="3">Uncharacterized protein</fullName>
    </submittedName>
</protein>